<feature type="domain" description="Glyoxalase/fosfomycin resistance/dioxygenase" evidence="1">
    <location>
        <begin position="6"/>
        <end position="139"/>
    </location>
</feature>
<dbReference type="InterPro" id="IPR004360">
    <property type="entry name" value="Glyas_Fos-R_dOase_dom"/>
</dbReference>
<evidence type="ECO:0000313" key="3">
    <source>
        <dbReference type="Proteomes" id="UP000589716"/>
    </source>
</evidence>
<gene>
    <name evidence="2" type="ORF">H0I39_02230</name>
</gene>
<dbReference type="Pfam" id="PF00903">
    <property type="entry name" value="Glyoxalase"/>
    <property type="match status" value="1"/>
</dbReference>
<dbReference type="SUPFAM" id="SSF54593">
    <property type="entry name" value="Glyoxalase/Bleomycin resistance protein/Dihydroxybiphenyl dioxygenase"/>
    <property type="match status" value="1"/>
</dbReference>
<keyword evidence="3" id="KW-1185">Reference proteome</keyword>
<protein>
    <submittedName>
        <fullName evidence="2">VOC family protein</fullName>
    </submittedName>
</protein>
<accession>A0A853IKJ9</accession>
<dbReference type="RefSeq" id="WP_180549428.1">
    <property type="nucleotide sequence ID" value="NZ_JACCKX010000001.1"/>
</dbReference>
<evidence type="ECO:0000259" key="1">
    <source>
        <dbReference type="Pfam" id="PF00903"/>
    </source>
</evidence>
<reference evidence="2 3" key="1">
    <citation type="submission" date="2020-07" db="EMBL/GenBank/DDBJ databases">
        <authorList>
            <person name="Maaloum M."/>
        </authorList>
    </citation>
    <scope>NUCLEOTIDE SEQUENCE [LARGE SCALE GENOMIC DNA]</scope>
    <source>
        <strain evidence="2 3">GCS-AN-3</strain>
    </source>
</reference>
<dbReference type="AlphaFoldDB" id="A0A853IKJ9"/>
<evidence type="ECO:0000313" key="2">
    <source>
        <dbReference type="EMBL" id="NZA00896.1"/>
    </source>
</evidence>
<dbReference type="PANTHER" id="PTHR33990">
    <property type="entry name" value="PROTEIN YJDN-RELATED"/>
    <property type="match status" value="1"/>
</dbReference>
<name>A0A853IKJ9_9BURK</name>
<dbReference type="Gene3D" id="3.10.180.10">
    <property type="entry name" value="2,3-Dihydroxybiphenyl 1,2-Dioxygenase, domain 1"/>
    <property type="match status" value="1"/>
</dbReference>
<proteinExistence type="predicted"/>
<sequence length="145" mass="15671">MQFNPYLNFDGDCAEAFAFYKDVFNGTVVHQSTFGEMPPDPDMPPLPAEAKHRVMHVHLQVGQQALMGSDTLPGACSGEPGGYSKPQGLWVSIGVDSMAEGQRVFDALAVGGQVTMPFAATFWSPGFGMVTDRFGTPWMVSTPHE</sequence>
<organism evidence="2 3">
    <name type="scientific">Ottowia beijingensis</name>
    <dbReference type="NCBI Taxonomy" id="1207057"/>
    <lineage>
        <taxon>Bacteria</taxon>
        <taxon>Pseudomonadati</taxon>
        <taxon>Pseudomonadota</taxon>
        <taxon>Betaproteobacteria</taxon>
        <taxon>Burkholderiales</taxon>
        <taxon>Comamonadaceae</taxon>
        <taxon>Ottowia</taxon>
    </lineage>
</organism>
<dbReference type="PANTHER" id="PTHR33990:SF1">
    <property type="entry name" value="PROTEIN YJDN"/>
    <property type="match status" value="1"/>
</dbReference>
<dbReference type="EMBL" id="JACCKX010000001">
    <property type="protein sequence ID" value="NZA00896.1"/>
    <property type="molecule type" value="Genomic_DNA"/>
</dbReference>
<comment type="caution">
    <text evidence="2">The sequence shown here is derived from an EMBL/GenBank/DDBJ whole genome shotgun (WGS) entry which is preliminary data.</text>
</comment>
<dbReference type="CDD" id="cd06588">
    <property type="entry name" value="PhnB_like"/>
    <property type="match status" value="1"/>
</dbReference>
<dbReference type="Proteomes" id="UP000589716">
    <property type="component" value="Unassembled WGS sequence"/>
</dbReference>
<dbReference type="InterPro" id="IPR028973">
    <property type="entry name" value="PhnB-like"/>
</dbReference>
<dbReference type="InterPro" id="IPR029068">
    <property type="entry name" value="Glyas_Bleomycin-R_OHBP_Dase"/>
</dbReference>